<proteinExistence type="predicted"/>
<dbReference type="AlphaFoldDB" id="A0A0R2MUI2"/>
<organism evidence="2 3">
    <name type="scientific">Lacticaseibacillus saniviri JCM 17471 = DSM 24301</name>
    <dbReference type="NCBI Taxonomy" id="1293598"/>
    <lineage>
        <taxon>Bacteria</taxon>
        <taxon>Bacillati</taxon>
        <taxon>Bacillota</taxon>
        <taxon>Bacilli</taxon>
        <taxon>Lactobacillales</taxon>
        <taxon>Lactobacillaceae</taxon>
        <taxon>Lacticaseibacillus</taxon>
    </lineage>
</organism>
<feature type="chain" id="PRO_5039035728" description="Surface layer protein A domain-containing protein" evidence="1">
    <location>
        <begin position="29"/>
        <end position="274"/>
    </location>
</feature>
<dbReference type="EMBL" id="JQCE01000021">
    <property type="protein sequence ID" value="KRO17169.1"/>
    <property type="molecule type" value="Genomic_DNA"/>
</dbReference>
<accession>A0A0R2MUI2</accession>
<reference evidence="2 3" key="1">
    <citation type="journal article" date="2015" name="Genome Announc.">
        <title>Expanding the biotechnology potential of lactobacilli through comparative genomics of 213 strains and associated genera.</title>
        <authorList>
            <person name="Sun Z."/>
            <person name="Harris H.M."/>
            <person name="McCann A."/>
            <person name="Guo C."/>
            <person name="Argimon S."/>
            <person name="Zhang W."/>
            <person name="Yang X."/>
            <person name="Jeffery I.B."/>
            <person name="Cooney J.C."/>
            <person name="Kagawa T.F."/>
            <person name="Liu W."/>
            <person name="Song Y."/>
            <person name="Salvetti E."/>
            <person name="Wrobel A."/>
            <person name="Rasinkangas P."/>
            <person name="Parkhill J."/>
            <person name="Rea M.C."/>
            <person name="O'Sullivan O."/>
            <person name="Ritari J."/>
            <person name="Douillard F.P."/>
            <person name="Paul Ross R."/>
            <person name="Yang R."/>
            <person name="Briner A.E."/>
            <person name="Felis G.E."/>
            <person name="de Vos W.M."/>
            <person name="Barrangou R."/>
            <person name="Klaenhammer T.R."/>
            <person name="Caufield P.W."/>
            <person name="Cui Y."/>
            <person name="Zhang H."/>
            <person name="O'Toole P.W."/>
        </authorList>
    </citation>
    <scope>NUCLEOTIDE SEQUENCE [LARGE SCALE GENOMIC DNA]</scope>
    <source>
        <strain evidence="2 3">DSM 24301</strain>
    </source>
</reference>
<evidence type="ECO:0000256" key="1">
    <source>
        <dbReference type="SAM" id="SignalP"/>
    </source>
</evidence>
<gene>
    <name evidence="2" type="ORF">IV56_GL000495</name>
</gene>
<name>A0A0R2MUI2_9LACO</name>
<dbReference type="Proteomes" id="UP000050969">
    <property type="component" value="Unassembled WGS sequence"/>
</dbReference>
<protein>
    <recommendedName>
        <fullName evidence="4">Surface layer protein A domain-containing protein</fullName>
    </recommendedName>
</protein>
<keyword evidence="3" id="KW-1185">Reference proteome</keyword>
<evidence type="ECO:0000313" key="2">
    <source>
        <dbReference type="EMBL" id="KRO17169.1"/>
    </source>
</evidence>
<dbReference type="PATRIC" id="fig|1293598.4.peg.529"/>
<feature type="signal peptide" evidence="1">
    <location>
        <begin position="1"/>
        <end position="28"/>
    </location>
</feature>
<dbReference type="RefSeq" id="WP_056992752.1">
    <property type="nucleotide sequence ID" value="NZ_JQCE01000021.1"/>
</dbReference>
<keyword evidence="1" id="KW-0732">Signal</keyword>
<comment type="caution">
    <text evidence="2">The sequence shown here is derived from an EMBL/GenBank/DDBJ whole genome shotgun (WGS) entry which is preliminary data.</text>
</comment>
<evidence type="ECO:0008006" key="4">
    <source>
        <dbReference type="Google" id="ProtNLM"/>
    </source>
</evidence>
<sequence length="274" mass="30523">MKKSKLLSKGLMILGLSLGMTLSMEVGHAVKAANGVVTVHYIKGYGIALWNSPNANHHPIAGRKLAHGTAWKFSDTKKVGSKTWYELGKNQWADGSYLTLKGTSGTGSVSNAKTTQIKFIPGWAVGIYPTPDTLPEHVYHYIKPGTTIKILETGKDKLGEELYRYGTNKWVKAKYTVAGAPAIKKTGKLQIFYKPGYGIVVRTSPNGPIKQPIQYYNTYTVFDFTDSAVINGTPWYKIDDNQWIDGRYVWVTTEIEQKELDMGSPSDRDWDFFG</sequence>
<dbReference type="STRING" id="1293598.IV56_GL000495"/>
<evidence type="ECO:0000313" key="3">
    <source>
        <dbReference type="Proteomes" id="UP000050969"/>
    </source>
</evidence>